<organism evidence="4 5">
    <name type="scientific">Pseudooceanicola antarcticus</name>
    <dbReference type="NCBI Taxonomy" id="1247613"/>
    <lineage>
        <taxon>Bacteria</taxon>
        <taxon>Pseudomonadati</taxon>
        <taxon>Pseudomonadota</taxon>
        <taxon>Alphaproteobacteria</taxon>
        <taxon>Rhodobacterales</taxon>
        <taxon>Paracoccaceae</taxon>
        <taxon>Pseudooceanicola</taxon>
    </lineage>
</organism>
<keyword evidence="1 3" id="KW-0378">Hydrolase</keyword>
<dbReference type="Pfam" id="PF00144">
    <property type="entry name" value="Beta-lactamase"/>
    <property type="match status" value="1"/>
</dbReference>
<dbReference type="PANTHER" id="PTHR43283">
    <property type="entry name" value="BETA-LACTAMASE-RELATED"/>
    <property type="match status" value="1"/>
</dbReference>
<dbReference type="Proteomes" id="UP000231702">
    <property type="component" value="Unassembled WGS sequence"/>
</dbReference>
<proteinExistence type="predicted"/>
<dbReference type="OrthoDB" id="9814204at2"/>
<protein>
    <submittedName>
        <fullName evidence="4">Beta-lactamase</fullName>
    </submittedName>
    <submittedName>
        <fullName evidence="3">Serine hydrolase</fullName>
    </submittedName>
</protein>
<dbReference type="PANTHER" id="PTHR43283:SF11">
    <property type="entry name" value="BETA-LACTAMASE-RELATED DOMAIN-CONTAINING PROTEIN"/>
    <property type="match status" value="1"/>
</dbReference>
<dbReference type="Proteomes" id="UP000231655">
    <property type="component" value="Unassembled WGS sequence"/>
</dbReference>
<dbReference type="InterPro" id="IPR012338">
    <property type="entry name" value="Beta-lactam/transpept-like"/>
</dbReference>
<evidence type="ECO:0000313" key="5">
    <source>
        <dbReference type="Proteomes" id="UP000231655"/>
    </source>
</evidence>
<dbReference type="EMBL" id="OBEA01000006">
    <property type="protein sequence ID" value="SNY55644.1"/>
    <property type="molecule type" value="Genomic_DNA"/>
</dbReference>
<dbReference type="InterPro" id="IPR001466">
    <property type="entry name" value="Beta-lactam-related"/>
</dbReference>
<feature type="domain" description="Beta-lactamase-related" evidence="2">
    <location>
        <begin position="11"/>
        <end position="287"/>
    </location>
</feature>
<evidence type="ECO:0000313" key="4">
    <source>
        <dbReference type="EMBL" id="SNY55644.1"/>
    </source>
</evidence>
<dbReference type="RefSeq" id="WP_097146769.1">
    <property type="nucleotide sequence ID" value="NZ_OBEA01000006.1"/>
</dbReference>
<sequence>MSALHSCWITAEGETGSLGNADALFPWWSFTKTVIAISALQLQEAGRLDLDRPEDGASLRQLLRHEAGLGDYAGLPSYRRAVAANVEPWTPSRMMAELGAGARPDPQAQGWRYSNPGYMLARARIEAAAGCDFGSYVERHICAPLGLKSVRLARCRPDMAAIHWPEGRDYHPGWVYHGLLLGSAREAAALLHGLAHGALLSDNSLAEMQERRPLGGAIEGRPWQETGYALGLMSGRLKDMGRAWGHSGGGPFCVNAVYTFPDLAPAVTVASFTDGWNEAPAEWEALRIDQAIAAGEAP</sequence>
<evidence type="ECO:0000259" key="2">
    <source>
        <dbReference type="Pfam" id="PF00144"/>
    </source>
</evidence>
<dbReference type="GO" id="GO:0016787">
    <property type="term" value="F:hydrolase activity"/>
    <property type="evidence" value="ECO:0007669"/>
    <property type="project" value="UniProtKB-KW"/>
</dbReference>
<dbReference type="EMBL" id="PGTD01000018">
    <property type="protein sequence ID" value="PJE26881.1"/>
    <property type="molecule type" value="Genomic_DNA"/>
</dbReference>
<gene>
    <name evidence="3" type="ORF">CVM39_16240</name>
    <name evidence="4" type="ORF">SAMN06297129_3060</name>
</gene>
<evidence type="ECO:0000256" key="1">
    <source>
        <dbReference type="ARBA" id="ARBA00022801"/>
    </source>
</evidence>
<dbReference type="SUPFAM" id="SSF56601">
    <property type="entry name" value="beta-lactamase/transpeptidase-like"/>
    <property type="match status" value="1"/>
</dbReference>
<dbReference type="AlphaFoldDB" id="A0A285J5U7"/>
<reference evidence="3 6" key="2">
    <citation type="journal article" date="2018" name="Int. J. Syst. Evol. Microbiol.">
        <title>Pseudooceanicola lipolyticus sp. nov., a marine alphaproteobacterium, reclassification of Oceanicola flagellatus as Pseudooceanicola flagellatus comb. nov. and emended description of the genus Pseudooceanicola.</title>
        <authorList>
            <person name="Huang M.-M."/>
            <person name="Guo L.-L."/>
            <person name="Wu Y.-H."/>
            <person name="Lai Q.-L."/>
            <person name="Shao Z.-Z."/>
            <person name="Wang C.-S."/>
            <person name="Wu M."/>
            <person name="Xu X.-W."/>
        </authorList>
    </citation>
    <scope>NUCLEOTIDE SEQUENCE [LARGE SCALE GENOMIC DNA]</scope>
    <source>
        <strain evidence="3 6">Ar-45</strain>
    </source>
</reference>
<dbReference type="Gene3D" id="3.40.710.10">
    <property type="entry name" value="DD-peptidase/beta-lactamase superfamily"/>
    <property type="match status" value="1"/>
</dbReference>
<name>A0A285J5U7_9RHOB</name>
<dbReference type="InterPro" id="IPR050789">
    <property type="entry name" value="Diverse_Enzym_Activities"/>
</dbReference>
<reference evidence="4 5" key="1">
    <citation type="submission" date="2017-09" db="EMBL/GenBank/DDBJ databases">
        <authorList>
            <person name="Ehlers B."/>
            <person name="Leendertz F.H."/>
        </authorList>
    </citation>
    <scope>NUCLEOTIDE SEQUENCE [LARGE SCALE GENOMIC DNA]</scope>
    <source>
        <strain evidence="4 5">CGMCC 1.12662</strain>
    </source>
</reference>
<evidence type="ECO:0000313" key="6">
    <source>
        <dbReference type="Proteomes" id="UP000231702"/>
    </source>
</evidence>
<evidence type="ECO:0000313" key="3">
    <source>
        <dbReference type="EMBL" id="PJE26881.1"/>
    </source>
</evidence>
<accession>A0A285J5U7</accession>
<keyword evidence="6" id="KW-1185">Reference proteome</keyword>